<keyword evidence="2" id="KW-1185">Reference proteome</keyword>
<accession>A0AAP0F4F2</accession>
<evidence type="ECO:0000313" key="2">
    <source>
        <dbReference type="Proteomes" id="UP001419268"/>
    </source>
</evidence>
<name>A0AAP0F4F2_9MAGN</name>
<dbReference type="EMBL" id="JBBNAG010000009">
    <property type="protein sequence ID" value="KAK9105115.1"/>
    <property type="molecule type" value="Genomic_DNA"/>
</dbReference>
<protein>
    <submittedName>
        <fullName evidence="1">Uncharacterized protein</fullName>
    </submittedName>
</protein>
<proteinExistence type="predicted"/>
<organism evidence="1 2">
    <name type="scientific">Stephania cephalantha</name>
    <dbReference type="NCBI Taxonomy" id="152367"/>
    <lineage>
        <taxon>Eukaryota</taxon>
        <taxon>Viridiplantae</taxon>
        <taxon>Streptophyta</taxon>
        <taxon>Embryophyta</taxon>
        <taxon>Tracheophyta</taxon>
        <taxon>Spermatophyta</taxon>
        <taxon>Magnoliopsida</taxon>
        <taxon>Ranunculales</taxon>
        <taxon>Menispermaceae</taxon>
        <taxon>Menispermoideae</taxon>
        <taxon>Cissampelideae</taxon>
        <taxon>Stephania</taxon>
    </lineage>
</organism>
<dbReference type="Proteomes" id="UP001419268">
    <property type="component" value="Unassembled WGS sequence"/>
</dbReference>
<dbReference type="AlphaFoldDB" id="A0AAP0F4F2"/>
<sequence>MDDKGSLFPQSLSDDICVKMDGFHRLFVGYLISKEEEEYSEAKETIVAAKRGENEVVLKKKNLPSIELERLKLLKPSDPKETLILISCVEMDGLTSDDDWLSEEEEEESIEELELNFTDISQDCTASSDNKVEKEVEVTFEWSNEPQENIKEDQPLVLVKPPLVPCICVEFYIGVEENEHLEIFYTIETFVLDVSDEIKSFVLEVQDKLQSLNEGMSISLSKVTMNSFVQDYSQVASVM</sequence>
<reference evidence="1 2" key="1">
    <citation type="submission" date="2024-01" db="EMBL/GenBank/DDBJ databases">
        <title>Genome assemblies of Stephania.</title>
        <authorList>
            <person name="Yang L."/>
        </authorList>
    </citation>
    <scope>NUCLEOTIDE SEQUENCE [LARGE SCALE GENOMIC DNA]</scope>
    <source>
        <strain evidence="1">JXDWG</strain>
        <tissue evidence="1">Leaf</tissue>
    </source>
</reference>
<gene>
    <name evidence="1" type="ORF">Scep_021959</name>
</gene>
<evidence type="ECO:0000313" key="1">
    <source>
        <dbReference type="EMBL" id="KAK9105115.1"/>
    </source>
</evidence>
<comment type="caution">
    <text evidence="1">The sequence shown here is derived from an EMBL/GenBank/DDBJ whole genome shotgun (WGS) entry which is preliminary data.</text>
</comment>